<comment type="caution">
    <text evidence="1">The sequence shown here is derived from an EMBL/GenBank/DDBJ whole genome shotgun (WGS) entry which is preliminary data.</text>
</comment>
<organism evidence="1 2">
    <name type="scientific">Puccinia sorghi</name>
    <dbReference type="NCBI Taxonomy" id="27349"/>
    <lineage>
        <taxon>Eukaryota</taxon>
        <taxon>Fungi</taxon>
        <taxon>Dikarya</taxon>
        <taxon>Basidiomycota</taxon>
        <taxon>Pucciniomycotina</taxon>
        <taxon>Pucciniomycetes</taxon>
        <taxon>Pucciniales</taxon>
        <taxon>Pucciniaceae</taxon>
        <taxon>Puccinia</taxon>
    </lineage>
</organism>
<proteinExistence type="predicted"/>
<keyword evidence="2" id="KW-1185">Reference proteome</keyword>
<gene>
    <name evidence="1" type="ORF">VP01_7099g1</name>
</gene>
<evidence type="ECO:0000313" key="1">
    <source>
        <dbReference type="EMBL" id="KNZ46647.1"/>
    </source>
</evidence>
<dbReference type="EMBL" id="LAVV01012493">
    <property type="protein sequence ID" value="KNZ46647.1"/>
    <property type="molecule type" value="Genomic_DNA"/>
</dbReference>
<dbReference type="AlphaFoldDB" id="A0A0L6UEF8"/>
<dbReference type="VEuPathDB" id="FungiDB:VP01_7099g1"/>
<reference evidence="1 2" key="1">
    <citation type="submission" date="2015-08" db="EMBL/GenBank/DDBJ databases">
        <title>Next Generation Sequencing and Analysis of the Genome of Puccinia sorghi L Schw, the Causal Agent of Maize Common Rust.</title>
        <authorList>
            <person name="Rochi L."/>
            <person name="Burguener G."/>
            <person name="Darino M."/>
            <person name="Turjanski A."/>
            <person name="Kreff E."/>
            <person name="Dieguez M.J."/>
            <person name="Sacco F."/>
        </authorList>
    </citation>
    <scope>NUCLEOTIDE SEQUENCE [LARGE SCALE GENOMIC DNA]</scope>
    <source>
        <strain evidence="1 2">RO10H11247</strain>
    </source>
</reference>
<sequence length="148" mass="16992">MGGMAIKRHLTWRILWMSRKPRGEAIQKQVETLSKAVESLASKVDNQAKGKYSHGNNCPSGKIYDPRPCHYCHREGHSIGYFQESQKDETKVNTVYQRNNPSVFEIKEDAKNQQNLPSSVHKIEWETRRLGSTNFDKLRMEANCNGQG</sequence>
<accession>A0A0L6UEF8</accession>
<protein>
    <submittedName>
        <fullName evidence="1">Uncharacterized protein</fullName>
    </submittedName>
</protein>
<dbReference type="Proteomes" id="UP000037035">
    <property type="component" value="Unassembled WGS sequence"/>
</dbReference>
<evidence type="ECO:0000313" key="2">
    <source>
        <dbReference type="Proteomes" id="UP000037035"/>
    </source>
</evidence>
<name>A0A0L6UEF8_9BASI</name>